<evidence type="ECO:0000313" key="6">
    <source>
        <dbReference type="Proteomes" id="UP000427906"/>
    </source>
</evidence>
<dbReference type="InterPro" id="IPR020843">
    <property type="entry name" value="ER"/>
</dbReference>
<dbReference type="PANTHER" id="PTHR43401">
    <property type="entry name" value="L-THREONINE 3-DEHYDROGENASE"/>
    <property type="match status" value="1"/>
</dbReference>
<dbReference type="GO" id="GO:0046872">
    <property type="term" value="F:metal ion binding"/>
    <property type="evidence" value="ECO:0007669"/>
    <property type="project" value="UniProtKB-KW"/>
</dbReference>
<dbReference type="SMART" id="SM00829">
    <property type="entry name" value="PKS_ER"/>
    <property type="match status" value="1"/>
</dbReference>
<evidence type="ECO:0000256" key="2">
    <source>
        <dbReference type="ARBA" id="ARBA00022833"/>
    </source>
</evidence>
<dbReference type="PANTHER" id="PTHR43401:SF2">
    <property type="entry name" value="L-THREONINE 3-DEHYDROGENASE"/>
    <property type="match status" value="1"/>
</dbReference>
<evidence type="ECO:0000313" key="5">
    <source>
        <dbReference type="EMBL" id="BBO72474.1"/>
    </source>
</evidence>
<dbReference type="Proteomes" id="UP000427906">
    <property type="component" value="Chromosome"/>
</dbReference>
<dbReference type="InterPro" id="IPR050129">
    <property type="entry name" value="Zn_alcohol_dh"/>
</dbReference>
<reference evidence="5 6" key="1">
    <citation type="submission" date="2019-11" db="EMBL/GenBank/DDBJ databases">
        <title>Comparative genomics of hydrocarbon-degrading Desulfosarcina strains.</title>
        <authorList>
            <person name="Watanabe M."/>
            <person name="Kojima H."/>
            <person name="Fukui M."/>
        </authorList>
    </citation>
    <scope>NUCLEOTIDE SEQUENCE [LARGE SCALE GENOMIC DNA]</scope>
    <source>
        <strain evidence="5 6">PL12</strain>
    </source>
</reference>
<dbReference type="InterPro" id="IPR013149">
    <property type="entry name" value="ADH-like_C"/>
</dbReference>
<dbReference type="InterPro" id="IPR036291">
    <property type="entry name" value="NAD(P)-bd_dom_sf"/>
</dbReference>
<organism evidence="5 6">
    <name type="scientific">Desulfosarcina alkanivorans</name>
    <dbReference type="NCBI Taxonomy" id="571177"/>
    <lineage>
        <taxon>Bacteria</taxon>
        <taxon>Pseudomonadati</taxon>
        <taxon>Thermodesulfobacteriota</taxon>
        <taxon>Desulfobacteria</taxon>
        <taxon>Desulfobacterales</taxon>
        <taxon>Desulfosarcinaceae</taxon>
        <taxon>Desulfosarcina</taxon>
    </lineage>
</organism>
<dbReference type="SUPFAM" id="SSF50129">
    <property type="entry name" value="GroES-like"/>
    <property type="match status" value="1"/>
</dbReference>
<accession>A0A5K7Z1W1</accession>
<keyword evidence="1" id="KW-0479">Metal-binding</keyword>
<dbReference type="Gene3D" id="3.90.180.10">
    <property type="entry name" value="Medium-chain alcohol dehydrogenases, catalytic domain"/>
    <property type="match status" value="1"/>
</dbReference>
<evidence type="ECO:0000259" key="4">
    <source>
        <dbReference type="SMART" id="SM00829"/>
    </source>
</evidence>
<name>A0A5K7Z1W1_9BACT</name>
<dbReference type="Pfam" id="PF08240">
    <property type="entry name" value="ADH_N"/>
    <property type="match status" value="1"/>
</dbReference>
<keyword evidence="6" id="KW-1185">Reference proteome</keyword>
<dbReference type="InterPro" id="IPR013154">
    <property type="entry name" value="ADH-like_N"/>
</dbReference>
<dbReference type="Pfam" id="PF00107">
    <property type="entry name" value="ADH_zinc_N"/>
    <property type="match status" value="1"/>
</dbReference>
<dbReference type="EMBL" id="AP021874">
    <property type="protein sequence ID" value="BBO72474.1"/>
    <property type="molecule type" value="Genomic_DNA"/>
</dbReference>
<dbReference type="OrthoDB" id="5484143at2"/>
<gene>
    <name evidence="5" type="primary">adh</name>
    <name evidence="5" type="ORF">DSCA_64040</name>
</gene>
<evidence type="ECO:0000256" key="1">
    <source>
        <dbReference type="ARBA" id="ARBA00022723"/>
    </source>
</evidence>
<keyword evidence="2" id="KW-0862">Zinc</keyword>
<dbReference type="Gene3D" id="3.40.50.720">
    <property type="entry name" value="NAD(P)-binding Rossmann-like Domain"/>
    <property type="match status" value="1"/>
</dbReference>
<sequence length="330" mass="34823">MKALVYTDTNRIVYRDEPDPVPGPDDVLVKVEATGICGSDMHAFHGRDPRRVPPLILGHEVAGSVVSGTDAGRRIVINPLITCGRCAYCDTGRSHLCADRELIGMRLAGAYAEYVTIPSTNIIGIPDSMNAVHASLTEPTATALHALNLAREASHRPLAELNTLVIGGGAVGFLAALLLRAYGCKRLVVSETNPLRRESLVAHTGCRVHDPINDPALENDSFDLVVDAVGGGVTRAPAMAAVTPGGIFVHIGLMDAKGDLDIRKLTLFEVKLLGVYCYTPADVRAAAEALGSGLLGDLSWVETRPLADGAAAFDDLDKGRTAAPKIVLVP</sequence>
<evidence type="ECO:0000256" key="3">
    <source>
        <dbReference type="ARBA" id="ARBA00023002"/>
    </source>
</evidence>
<proteinExistence type="predicted"/>
<dbReference type="KEGG" id="dalk:DSCA_64040"/>
<keyword evidence="3" id="KW-0560">Oxidoreductase</keyword>
<dbReference type="RefSeq" id="WP_155320167.1">
    <property type="nucleotide sequence ID" value="NZ_AP021874.1"/>
</dbReference>
<dbReference type="SUPFAM" id="SSF51735">
    <property type="entry name" value="NAD(P)-binding Rossmann-fold domains"/>
    <property type="match status" value="1"/>
</dbReference>
<feature type="domain" description="Enoyl reductase (ER)" evidence="4">
    <location>
        <begin position="7"/>
        <end position="328"/>
    </location>
</feature>
<dbReference type="GO" id="GO:0016491">
    <property type="term" value="F:oxidoreductase activity"/>
    <property type="evidence" value="ECO:0007669"/>
    <property type="project" value="UniProtKB-KW"/>
</dbReference>
<protein>
    <submittedName>
        <fullName evidence="5">Galactitol-1-phosphate 5-dehydrogenase</fullName>
    </submittedName>
</protein>
<dbReference type="AlphaFoldDB" id="A0A5K7Z1W1"/>
<dbReference type="InterPro" id="IPR011032">
    <property type="entry name" value="GroES-like_sf"/>
</dbReference>